<dbReference type="AlphaFoldDB" id="C7MHN9"/>
<evidence type="ECO:0000256" key="3">
    <source>
        <dbReference type="ARBA" id="ARBA00022475"/>
    </source>
</evidence>
<accession>C7MHN9</accession>
<evidence type="ECO:0000256" key="4">
    <source>
        <dbReference type="ARBA" id="ARBA00022679"/>
    </source>
</evidence>
<dbReference type="KEGG" id="bfa:Bfae_27900"/>
<evidence type="ECO:0000256" key="2">
    <source>
        <dbReference type="ARBA" id="ARBA00010488"/>
    </source>
</evidence>
<keyword evidence="6" id="KW-0472">Membrane</keyword>
<keyword evidence="4 8" id="KW-0808">Transferase</keyword>
<dbReference type="SUPFAM" id="SSF53756">
    <property type="entry name" value="UDP-Glycosyltransferase/glycogen phosphorylase"/>
    <property type="match status" value="1"/>
</dbReference>
<keyword evidence="9" id="KW-1185">Reference proteome</keyword>
<dbReference type="eggNOG" id="COG0463">
    <property type="taxonomic scope" value="Bacteria"/>
</dbReference>
<dbReference type="InterPro" id="IPR043148">
    <property type="entry name" value="TagF_C"/>
</dbReference>
<protein>
    <submittedName>
        <fullName evidence="8">Glycosyl/glycerophosphate transferase, teichoic acid biosynthesis</fullName>
    </submittedName>
</protein>
<dbReference type="GO" id="GO:0005886">
    <property type="term" value="C:plasma membrane"/>
    <property type="evidence" value="ECO:0007669"/>
    <property type="project" value="UniProtKB-SubCell"/>
</dbReference>
<dbReference type="OrthoDB" id="396512at2"/>
<dbReference type="GO" id="GO:0047355">
    <property type="term" value="F:CDP-glycerol glycerophosphotransferase activity"/>
    <property type="evidence" value="ECO:0007669"/>
    <property type="project" value="InterPro"/>
</dbReference>
<evidence type="ECO:0000256" key="1">
    <source>
        <dbReference type="ARBA" id="ARBA00004202"/>
    </source>
</evidence>
<dbReference type="Gene3D" id="3.40.50.12580">
    <property type="match status" value="1"/>
</dbReference>
<evidence type="ECO:0000313" key="9">
    <source>
        <dbReference type="Proteomes" id="UP000001919"/>
    </source>
</evidence>
<dbReference type="Pfam" id="PF00535">
    <property type="entry name" value="Glycos_transf_2"/>
    <property type="match status" value="1"/>
</dbReference>
<dbReference type="EMBL" id="CP001643">
    <property type="protein sequence ID" value="ACU86556.1"/>
    <property type="molecule type" value="Genomic_DNA"/>
</dbReference>
<dbReference type="eggNOG" id="COG1887">
    <property type="taxonomic scope" value="Bacteria"/>
</dbReference>
<dbReference type="InterPro" id="IPR029044">
    <property type="entry name" value="Nucleotide-diphossugar_trans"/>
</dbReference>
<proteinExistence type="inferred from homology"/>
<dbReference type="PANTHER" id="PTHR37316:SF3">
    <property type="entry name" value="TEICHOIC ACID GLYCEROL-PHOSPHATE TRANSFERASE"/>
    <property type="match status" value="1"/>
</dbReference>
<reference evidence="8 9" key="1">
    <citation type="journal article" date="2009" name="Stand. Genomic Sci.">
        <title>Complete genome sequence of Brachybacterium faecium type strain (Schefferle 6-10).</title>
        <authorList>
            <person name="Lapidus A."/>
            <person name="Pukall R."/>
            <person name="Labuttii K."/>
            <person name="Copeland A."/>
            <person name="Del Rio T.G."/>
            <person name="Nolan M."/>
            <person name="Chen F."/>
            <person name="Lucas S."/>
            <person name="Tice H."/>
            <person name="Cheng J.F."/>
            <person name="Bruce D."/>
            <person name="Goodwin L."/>
            <person name="Pitluck S."/>
            <person name="Rohde M."/>
            <person name="Goker M."/>
            <person name="Pati A."/>
            <person name="Ivanova N."/>
            <person name="Mavrommatis K."/>
            <person name="Chen A."/>
            <person name="Palaniappan K."/>
            <person name="D'haeseleer P."/>
            <person name="Chain P."/>
            <person name="Bristow J."/>
            <person name="Eisen J.A."/>
            <person name="Markowitz V."/>
            <person name="Hugenholtz P."/>
            <person name="Kyrpides N.C."/>
            <person name="Klenk H.P."/>
        </authorList>
    </citation>
    <scope>NUCLEOTIDE SEQUENCE [LARGE SCALE GENOMIC DNA]</scope>
    <source>
        <strain evidence="9">ATCC 43885 / DSM 4810 / JCM 11609 / LMG 19847 / NBRC 14762 / NCIMB 9860 / 6-10</strain>
    </source>
</reference>
<dbReference type="Gene3D" id="3.90.550.10">
    <property type="entry name" value="Spore Coat Polysaccharide Biosynthesis Protein SpsA, Chain A"/>
    <property type="match status" value="1"/>
</dbReference>
<dbReference type="Proteomes" id="UP000001919">
    <property type="component" value="Chromosome"/>
</dbReference>
<dbReference type="STRING" id="446465.Bfae_27900"/>
<dbReference type="GO" id="GO:0019350">
    <property type="term" value="P:teichoic acid biosynthetic process"/>
    <property type="evidence" value="ECO:0007669"/>
    <property type="project" value="UniProtKB-KW"/>
</dbReference>
<dbReference type="InterPro" id="IPR043149">
    <property type="entry name" value="TagF_N"/>
</dbReference>
<organism evidence="8 9">
    <name type="scientific">Brachybacterium faecium (strain ATCC 43885 / DSM 4810 / JCM 11609 / LMG 19847 / NBRC 14762 / NCIMB 9860 / 6-10)</name>
    <dbReference type="NCBI Taxonomy" id="446465"/>
    <lineage>
        <taxon>Bacteria</taxon>
        <taxon>Bacillati</taxon>
        <taxon>Actinomycetota</taxon>
        <taxon>Actinomycetes</taxon>
        <taxon>Micrococcales</taxon>
        <taxon>Dermabacteraceae</taxon>
        <taxon>Brachybacterium</taxon>
    </lineage>
</organism>
<dbReference type="CAZy" id="GT2">
    <property type="family name" value="Glycosyltransferase Family 2"/>
</dbReference>
<dbReference type="Pfam" id="PF04464">
    <property type="entry name" value="Glyphos_transf"/>
    <property type="match status" value="1"/>
</dbReference>
<keyword evidence="5" id="KW-0777">Teichoic acid biosynthesis</keyword>
<dbReference type="SUPFAM" id="SSF53448">
    <property type="entry name" value="Nucleotide-diphospho-sugar transferases"/>
    <property type="match status" value="1"/>
</dbReference>
<comment type="subcellular location">
    <subcellularLocation>
        <location evidence="1">Cell membrane</location>
        <topology evidence="1">Peripheral membrane protein</topology>
    </subcellularLocation>
</comment>
<dbReference type="HOGENOM" id="CLU_287813_0_0_11"/>
<name>C7MHN9_BRAFD</name>
<evidence type="ECO:0000259" key="7">
    <source>
        <dbReference type="Pfam" id="PF00535"/>
    </source>
</evidence>
<sequence>MSDGVTRRSLGTPLRKALRAVRRRSRRPVVSVVIPCRDAEPYVEAAVRSVLNQSLREVEVIVVDDGSTDVSRDIVMGLAARDRRVIALDGEKRGPGAARNRGVERARGRFLAFVDADDVMLPGALDAMLTAARSSGSDVVKGAYRRHSAMGSHRPKVSARVHARERLATTADEFPDLLDEPVLWNGLYRTSFWRAKVHPIPEDVNYEDQEPSLAAALHARHIDVLATDVYSWRLPEGRVTRSQSKSRLADLADRRTVLHRMRLMLDEHGASSVVRQHLLAVWLGRDLLMYAEKVPVASPQFRDELQQIGAELTPLVDQSTWSTFGFWERMTAWALSQSDPEILDDVLATRWEETSALPLVLDETTGELRAVHPLLQRWSEVPEHVRRLSSHDIRLVCTARKMRFQDARCIELKAEVHVAGLDPQLTPLAVEIAAVSGDGIAGELGTVESVRAPWADQTANDPWRSYTRAGIRARVPLAGAAVQQIRVRTRLGGHALEARMPLPVTSLNYRLGPVDGDRQFAMAAADDGTATISSVDVSPFVIRRVRARPDHVDLRVRCTDPRLLEGRVRAVARRQSMVIDGTVSVDGRRLDIGFDLPPMQDGAVYRGERAYEVQILRDGRAFPISWDRKVRAARARAVRAIPDRSGDLRIEQRTARVTVDEVSVDGVVATLSGRVDPPELVPRIWLVSSRARTRLSARESEGGRWSADLDLSDGSFPSDGYFVRWSLGDDQGPEGWARAGRDLRKGEHYVEGACRSVRLTPQRGGALGITLGPPLSRKERTRAGRSRLIAKNFGALRPGIFFESFNGKSSGGNPRAILDGLQGATDVPLWWSVVDGTVPVPPGATPVVAGTEAWFSALRTSQVLVTNNNFPHWFSKRPGQMVVQTWHGTPIKRLIHDAPPSFTPLVYRRLIRRQAGEWDLLLAQDSAAERRLRSALQYDGPVHLGEQPCNVRLEQGDEGRAHVRNELGIPADDRVVLYAPTWRERMRGASGEESMHALMDPARLAAAADAWVLVRSHHMNGLRAEGPGVIDVSTYPHVEDLMLASDVLVSDYSSIFFDYRLTGKPMIAHAPDLEWYRDVERGFYGRWPEDLGLPMSRDQDQVTKLARTALDAGPSPSHEVNSARESVAHLRGVIVDAMHGTVGSGSAQEDDKDLSIR</sequence>
<evidence type="ECO:0000256" key="6">
    <source>
        <dbReference type="ARBA" id="ARBA00023136"/>
    </source>
</evidence>
<dbReference type="InterPro" id="IPR001173">
    <property type="entry name" value="Glyco_trans_2-like"/>
</dbReference>
<dbReference type="InterPro" id="IPR051612">
    <property type="entry name" value="Teichoic_Acid_Biosynth"/>
</dbReference>
<gene>
    <name evidence="8" type="ordered locus">Bfae_27900</name>
</gene>
<dbReference type="PATRIC" id="fig|446465.5.peg.2751"/>
<evidence type="ECO:0000256" key="5">
    <source>
        <dbReference type="ARBA" id="ARBA00022944"/>
    </source>
</evidence>
<feature type="domain" description="Glycosyltransferase 2-like" evidence="7">
    <location>
        <begin position="31"/>
        <end position="163"/>
    </location>
</feature>
<evidence type="ECO:0000313" key="8">
    <source>
        <dbReference type="EMBL" id="ACU86556.1"/>
    </source>
</evidence>
<dbReference type="CDD" id="cd00761">
    <property type="entry name" value="Glyco_tranf_GTA_type"/>
    <property type="match status" value="1"/>
</dbReference>
<dbReference type="Gene3D" id="3.40.50.11820">
    <property type="match status" value="1"/>
</dbReference>
<dbReference type="InterPro" id="IPR007554">
    <property type="entry name" value="Glycerophosphate_synth"/>
</dbReference>
<keyword evidence="3" id="KW-1003">Cell membrane</keyword>
<dbReference type="PANTHER" id="PTHR37316">
    <property type="entry name" value="TEICHOIC ACID GLYCEROL-PHOSPHATE PRIMASE"/>
    <property type="match status" value="1"/>
</dbReference>
<comment type="similarity">
    <text evidence="2">Belongs to the CDP-glycerol glycerophosphotransferase family.</text>
</comment>